<dbReference type="EMBL" id="PUIA01000037">
    <property type="protein sequence ID" value="PQO31132.1"/>
    <property type="molecule type" value="Genomic_DNA"/>
</dbReference>
<feature type="compositionally biased region" description="Basic and acidic residues" evidence="1">
    <location>
        <begin position="142"/>
        <end position="168"/>
    </location>
</feature>
<feature type="compositionally biased region" description="Basic and acidic residues" evidence="1">
    <location>
        <begin position="36"/>
        <end position="58"/>
    </location>
</feature>
<evidence type="ECO:0000313" key="3">
    <source>
        <dbReference type="Proteomes" id="UP000240009"/>
    </source>
</evidence>
<feature type="region of interest" description="Disordered" evidence="1">
    <location>
        <begin position="1"/>
        <end position="168"/>
    </location>
</feature>
<accession>A0A2S8FG50</accession>
<feature type="compositionally biased region" description="Basic and acidic residues" evidence="1">
    <location>
        <begin position="117"/>
        <end position="126"/>
    </location>
</feature>
<comment type="caution">
    <text evidence="2">The sequence shown here is derived from an EMBL/GenBank/DDBJ whole genome shotgun (WGS) entry which is preliminary data.</text>
</comment>
<sequence length="477" mass="55402">MFNRTNRPDLDRENRSTPPSGNRGPNTSPNRTPGSDIRDRFRPGDSSDIRDRLRELNRGDANTRPTLPDRGNQDRSNSADRDGRPNIDRGSLPWNRPDSNRPDGDRHDANLPGPGPGDRDQADRNRPGRGSNTGDDQGPNRPSRDIANRDSNRRDVRPDFDWQDRANRDPNFRKQLEDVRRRGSLDDGAIRDRLANVEDRFRDGNRGDRDGNRDGRRGDWDRDRDWDGRWDDRHRRHVPDDWYRHAYNARYHHHGRFDYGWNTRWYPNNRYLSGWYFHTYRPRPGYWWTWCSPYRLSNWYFWGSYPSYPVYYDYGSTIVYDTQYIYVENEPIATREQYALEAIALANEGRKILQSRPPVQGNGNPDDWLPLGVFVLTDTQSGEGDIYLQMAVDKQGLLAGTYYNASTGTSLPVWGKVDPQSQRAAWLIGESSSTVMETGIYNLSQEAASVLVHYGTQRDETWMLVRLPEDEVTNPGS</sequence>
<proteinExistence type="predicted"/>
<name>A0A2S8FG50_9BACT</name>
<feature type="compositionally biased region" description="Basic and acidic residues" evidence="1">
    <location>
        <begin position="98"/>
        <end position="109"/>
    </location>
</feature>
<feature type="compositionally biased region" description="Polar residues" evidence="1">
    <location>
        <begin position="16"/>
        <end position="33"/>
    </location>
</feature>
<gene>
    <name evidence="2" type="ORF">C5Y96_12320</name>
</gene>
<evidence type="ECO:0008006" key="4">
    <source>
        <dbReference type="Google" id="ProtNLM"/>
    </source>
</evidence>
<dbReference type="Proteomes" id="UP000240009">
    <property type="component" value="Unassembled WGS sequence"/>
</dbReference>
<protein>
    <recommendedName>
        <fullName evidence="4">Mu-protocadherin-putative cell-suface protein</fullName>
    </recommendedName>
</protein>
<feature type="compositionally biased region" description="Basic and acidic residues" evidence="1">
    <location>
        <begin position="1"/>
        <end position="15"/>
    </location>
</feature>
<reference evidence="2 3" key="1">
    <citation type="submission" date="2018-02" db="EMBL/GenBank/DDBJ databases">
        <title>Comparative genomes isolates from brazilian mangrove.</title>
        <authorList>
            <person name="Araujo J.E."/>
            <person name="Taketani R.G."/>
            <person name="Silva M.C.P."/>
            <person name="Loureco M.V."/>
            <person name="Andreote F.D."/>
        </authorList>
    </citation>
    <scope>NUCLEOTIDE SEQUENCE [LARGE SCALE GENOMIC DNA]</scope>
    <source>
        <strain evidence="2 3">HEX-2 MGV</strain>
    </source>
</reference>
<evidence type="ECO:0000256" key="1">
    <source>
        <dbReference type="SAM" id="MobiDB-lite"/>
    </source>
</evidence>
<organism evidence="2 3">
    <name type="scientific">Blastopirellula marina</name>
    <dbReference type="NCBI Taxonomy" id="124"/>
    <lineage>
        <taxon>Bacteria</taxon>
        <taxon>Pseudomonadati</taxon>
        <taxon>Planctomycetota</taxon>
        <taxon>Planctomycetia</taxon>
        <taxon>Pirellulales</taxon>
        <taxon>Pirellulaceae</taxon>
        <taxon>Blastopirellula</taxon>
    </lineage>
</organism>
<dbReference type="AlphaFoldDB" id="A0A2S8FG50"/>
<feature type="compositionally biased region" description="Basic and acidic residues" evidence="1">
    <location>
        <begin position="71"/>
        <end position="87"/>
    </location>
</feature>
<evidence type="ECO:0000313" key="2">
    <source>
        <dbReference type="EMBL" id="PQO31132.1"/>
    </source>
</evidence>